<evidence type="ECO:0000313" key="1">
    <source>
        <dbReference type="EMBL" id="DAD91676.1"/>
    </source>
</evidence>
<sequence length="170" mass="19671">MEETYSIQTPEGDKYVLSVNDVDINLLSDDIQQRLLNHNLQIGEIIIERTAGKQYTCYKVLYQIATWLAGVFAQHQGLILFYLCDDMNFIPNRNTKGKNKDLSPQEYRSRLFSTLFEEYKKSHQVIGISDYPIIIEGEGYKQFIHLIARASHKEHVLAMRNDINTGWAKG</sequence>
<reference evidence="1" key="1">
    <citation type="journal article" date="2021" name="Proc. Natl. Acad. Sci. U.S.A.">
        <title>A Catalog of Tens of Thousands of Viruses from Human Metagenomes Reveals Hidden Associations with Chronic Diseases.</title>
        <authorList>
            <person name="Tisza M.J."/>
            <person name="Buck C.B."/>
        </authorList>
    </citation>
    <scope>NUCLEOTIDE SEQUENCE</scope>
    <source>
        <strain evidence="1">CtSOk3</strain>
    </source>
</reference>
<name>A0A8S5NB76_9CAUD</name>
<dbReference type="EMBL" id="BK015118">
    <property type="protein sequence ID" value="DAD91676.1"/>
    <property type="molecule type" value="Genomic_DNA"/>
</dbReference>
<accession>A0A8S5NB76</accession>
<proteinExistence type="predicted"/>
<protein>
    <submittedName>
        <fullName evidence="1">Uncharacterized protein</fullName>
    </submittedName>
</protein>
<organism evidence="1">
    <name type="scientific">Siphoviridae sp. ctSOk3</name>
    <dbReference type="NCBI Taxonomy" id="2826342"/>
    <lineage>
        <taxon>Viruses</taxon>
        <taxon>Duplodnaviria</taxon>
        <taxon>Heunggongvirae</taxon>
        <taxon>Uroviricota</taxon>
        <taxon>Caudoviricetes</taxon>
    </lineage>
</organism>